<dbReference type="Proteomes" id="UP001551011">
    <property type="component" value="Unassembled WGS sequence"/>
</dbReference>
<dbReference type="Pfam" id="PF01741">
    <property type="entry name" value="MscL"/>
    <property type="match status" value="1"/>
</dbReference>
<dbReference type="Gene3D" id="1.10.1200.120">
    <property type="entry name" value="Large-conductance mechanosensitive channel, MscL, domain 1"/>
    <property type="match status" value="1"/>
</dbReference>
<dbReference type="EMBL" id="JBFAEG010000036">
    <property type="protein sequence ID" value="MEU5712433.1"/>
    <property type="molecule type" value="Genomic_DNA"/>
</dbReference>
<keyword evidence="1" id="KW-1133">Transmembrane helix</keyword>
<evidence type="ECO:0000256" key="1">
    <source>
        <dbReference type="SAM" id="Phobius"/>
    </source>
</evidence>
<feature type="transmembrane region" description="Helical" evidence="1">
    <location>
        <begin position="12"/>
        <end position="35"/>
    </location>
</feature>
<reference evidence="2 3" key="1">
    <citation type="submission" date="2024-06" db="EMBL/GenBank/DDBJ databases">
        <title>The Natural Products Discovery Center: Release of the First 8490 Sequenced Strains for Exploring Actinobacteria Biosynthetic Diversity.</title>
        <authorList>
            <person name="Kalkreuter E."/>
            <person name="Kautsar S.A."/>
            <person name="Yang D."/>
            <person name="Bader C.D."/>
            <person name="Teijaro C.N."/>
            <person name="Fluegel L."/>
            <person name="Davis C.M."/>
            <person name="Simpson J.R."/>
            <person name="Lauterbach L."/>
            <person name="Steele A.D."/>
            <person name="Gui C."/>
            <person name="Meng S."/>
            <person name="Li G."/>
            <person name="Viehrig K."/>
            <person name="Ye F."/>
            <person name="Su P."/>
            <person name="Kiefer A.F."/>
            <person name="Nichols A."/>
            <person name="Cepeda A.J."/>
            <person name="Yan W."/>
            <person name="Fan B."/>
            <person name="Jiang Y."/>
            <person name="Adhikari A."/>
            <person name="Zheng C.-J."/>
            <person name="Schuster L."/>
            <person name="Cowan T.M."/>
            <person name="Smanski M.J."/>
            <person name="Chevrette M.G."/>
            <person name="De Carvalho L.P.S."/>
            <person name="Shen B."/>
        </authorList>
    </citation>
    <scope>NUCLEOTIDE SEQUENCE [LARGE SCALE GENOMIC DNA]</scope>
    <source>
        <strain evidence="2 3">NPDC020594</strain>
    </source>
</reference>
<sequence length="192" mass="20338">MKGFRSFILRGNAVDLAVGIVIGAAFTAVVNGFVLRAEGVPRTALANLPMPARWWPSARTIPPMRCAVRAGGCCGLGPIPGNRPQGLYEVPTDYPGEHLADFVHVDEEAGRIYVARREPARITEYVLPLTGERRAALQAYTQAYGRSVAAYAVVGANQEAAAALAGTVFTPRTACTRCCASSRSATLPTPPP</sequence>
<evidence type="ECO:0000313" key="3">
    <source>
        <dbReference type="Proteomes" id="UP001551011"/>
    </source>
</evidence>
<keyword evidence="1" id="KW-0472">Membrane</keyword>
<dbReference type="InterPro" id="IPR036019">
    <property type="entry name" value="MscL_channel"/>
</dbReference>
<protein>
    <submittedName>
        <fullName evidence="2">MscL family protein</fullName>
    </submittedName>
</protein>
<dbReference type="InterPro" id="IPR037673">
    <property type="entry name" value="MSC/AndL"/>
</dbReference>
<gene>
    <name evidence="2" type="ORF">AB0H04_37275</name>
</gene>
<comment type="caution">
    <text evidence="2">The sequence shown here is derived from an EMBL/GenBank/DDBJ whole genome shotgun (WGS) entry which is preliminary data.</text>
</comment>
<dbReference type="RefSeq" id="WP_030939886.1">
    <property type="nucleotide sequence ID" value="NZ_JBFAEG010000036.1"/>
</dbReference>
<keyword evidence="3" id="KW-1185">Reference proteome</keyword>
<name>A0ABV3AKH3_9ACTN</name>
<evidence type="ECO:0000313" key="2">
    <source>
        <dbReference type="EMBL" id="MEU5712433.1"/>
    </source>
</evidence>
<dbReference type="SUPFAM" id="SSF81330">
    <property type="entry name" value="Gated mechanosensitive channel"/>
    <property type="match status" value="1"/>
</dbReference>
<organism evidence="2 3">
    <name type="scientific">Streptomyces flaveolus</name>
    <dbReference type="NCBI Taxonomy" id="67297"/>
    <lineage>
        <taxon>Bacteria</taxon>
        <taxon>Bacillati</taxon>
        <taxon>Actinomycetota</taxon>
        <taxon>Actinomycetes</taxon>
        <taxon>Kitasatosporales</taxon>
        <taxon>Streptomycetaceae</taxon>
        <taxon>Streptomyces</taxon>
    </lineage>
</organism>
<keyword evidence="1" id="KW-0812">Transmembrane</keyword>
<accession>A0ABV3AKH3</accession>
<proteinExistence type="predicted"/>